<sequence>MRAHVLSVLMLLAACGTAQERCERGLSREERHLDALIEETRQNLARGYAYQTETRDVSVGLSFCGRSGYYGHLGWCFDNYPNTYERRVAVDPESERRKLDSLLLKREQLGGSSCSAQGRPVAVSAPAR</sequence>
<reference evidence="1" key="1">
    <citation type="submission" date="2020-09" db="EMBL/GenBank/DDBJ databases">
        <title>A novel bacterium of genus Mangrovicoccus, isolated from South China Sea.</title>
        <authorList>
            <person name="Huang H."/>
            <person name="Mo K."/>
            <person name="Hu Y."/>
        </authorList>
    </citation>
    <scope>NUCLEOTIDE SEQUENCE</scope>
    <source>
        <strain evidence="1">HB182678</strain>
    </source>
</reference>
<gene>
    <name evidence="1" type="ORF">ICN82_05620</name>
</gene>
<proteinExistence type="predicted"/>
<dbReference type="AlphaFoldDB" id="A0A8J6Z744"/>
<evidence type="ECO:0000313" key="2">
    <source>
        <dbReference type="Proteomes" id="UP000609121"/>
    </source>
</evidence>
<evidence type="ECO:0000313" key="1">
    <source>
        <dbReference type="EMBL" id="MBE3637685.1"/>
    </source>
</evidence>
<accession>A0A8J6Z744</accession>
<dbReference type="Proteomes" id="UP000609121">
    <property type="component" value="Unassembled WGS sequence"/>
</dbReference>
<keyword evidence="2" id="KW-1185">Reference proteome</keyword>
<organism evidence="1 2">
    <name type="scientific">Mangrovicoccus algicola</name>
    <dbReference type="NCBI Taxonomy" id="2771008"/>
    <lineage>
        <taxon>Bacteria</taxon>
        <taxon>Pseudomonadati</taxon>
        <taxon>Pseudomonadota</taxon>
        <taxon>Alphaproteobacteria</taxon>
        <taxon>Rhodobacterales</taxon>
        <taxon>Paracoccaceae</taxon>
        <taxon>Mangrovicoccus</taxon>
    </lineage>
</organism>
<dbReference type="EMBL" id="JACVXA010000011">
    <property type="protein sequence ID" value="MBE3637685.1"/>
    <property type="molecule type" value="Genomic_DNA"/>
</dbReference>
<name>A0A8J6Z744_9RHOB</name>
<comment type="caution">
    <text evidence="1">The sequence shown here is derived from an EMBL/GenBank/DDBJ whole genome shotgun (WGS) entry which is preliminary data.</text>
</comment>
<dbReference type="RefSeq" id="WP_193180597.1">
    <property type="nucleotide sequence ID" value="NZ_JACVXA010000011.1"/>
</dbReference>
<dbReference type="PROSITE" id="PS51257">
    <property type="entry name" value="PROKAR_LIPOPROTEIN"/>
    <property type="match status" value="1"/>
</dbReference>
<protein>
    <submittedName>
        <fullName evidence="1">Uncharacterized protein</fullName>
    </submittedName>
</protein>